<dbReference type="PROSITE" id="PS50600">
    <property type="entry name" value="ULP_PROTEASE"/>
    <property type="match status" value="1"/>
</dbReference>
<dbReference type="WBParaSite" id="TREG1_133900.4">
    <property type="protein sequence ID" value="TREG1_133900.4"/>
    <property type="gene ID" value="TREG1_133900"/>
</dbReference>
<keyword evidence="2" id="KW-0645">Protease</keyword>
<reference evidence="8" key="2">
    <citation type="submission" date="2023-11" db="UniProtKB">
        <authorList>
            <consortium name="WormBaseParasite"/>
        </authorList>
    </citation>
    <scope>IDENTIFICATION</scope>
</reference>
<evidence type="ECO:0000256" key="3">
    <source>
        <dbReference type="ARBA" id="ARBA00022801"/>
    </source>
</evidence>
<dbReference type="Proteomes" id="UP000050795">
    <property type="component" value="Unassembled WGS sequence"/>
</dbReference>
<keyword evidence="7" id="KW-1185">Reference proteome</keyword>
<dbReference type="Gene3D" id="3.40.395.10">
    <property type="entry name" value="Adenoviral Proteinase, Chain A"/>
    <property type="match status" value="2"/>
</dbReference>
<dbReference type="GO" id="GO:0005634">
    <property type="term" value="C:nucleus"/>
    <property type="evidence" value="ECO:0007669"/>
    <property type="project" value="TreeGrafter"/>
</dbReference>
<evidence type="ECO:0000256" key="5">
    <source>
        <dbReference type="SAM" id="Coils"/>
    </source>
</evidence>
<organism evidence="7 8">
    <name type="scientific">Trichobilharzia regenti</name>
    <name type="common">Nasal bird schistosome</name>
    <dbReference type="NCBI Taxonomy" id="157069"/>
    <lineage>
        <taxon>Eukaryota</taxon>
        <taxon>Metazoa</taxon>
        <taxon>Spiralia</taxon>
        <taxon>Lophotrochozoa</taxon>
        <taxon>Platyhelminthes</taxon>
        <taxon>Trematoda</taxon>
        <taxon>Digenea</taxon>
        <taxon>Strigeidida</taxon>
        <taxon>Schistosomatoidea</taxon>
        <taxon>Schistosomatidae</taxon>
        <taxon>Trichobilharzia</taxon>
    </lineage>
</organism>
<feature type="domain" description="Ubiquitin-like protease family profile" evidence="6">
    <location>
        <begin position="1"/>
        <end position="451"/>
    </location>
</feature>
<comment type="similarity">
    <text evidence="1">Belongs to the peptidase C48 family.</text>
</comment>
<keyword evidence="4" id="KW-0788">Thiol protease</keyword>
<evidence type="ECO:0000256" key="1">
    <source>
        <dbReference type="ARBA" id="ARBA00005234"/>
    </source>
</evidence>
<feature type="coiled-coil region" evidence="5">
    <location>
        <begin position="257"/>
        <end position="292"/>
    </location>
</feature>
<evidence type="ECO:0000313" key="8">
    <source>
        <dbReference type="WBParaSite" id="TREG1_133900.4"/>
    </source>
</evidence>
<evidence type="ECO:0000259" key="6">
    <source>
        <dbReference type="PROSITE" id="PS50600"/>
    </source>
</evidence>
<evidence type="ECO:0000313" key="7">
    <source>
        <dbReference type="Proteomes" id="UP000050795"/>
    </source>
</evidence>
<dbReference type="AlphaFoldDB" id="A0AA85J9K2"/>
<evidence type="ECO:0000256" key="2">
    <source>
        <dbReference type="ARBA" id="ARBA00022670"/>
    </source>
</evidence>
<dbReference type="GO" id="GO:0006508">
    <property type="term" value="P:proteolysis"/>
    <property type="evidence" value="ECO:0007669"/>
    <property type="project" value="UniProtKB-KW"/>
</dbReference>
<sequence length="493" mass="55677">MKDSEGGFCFRTPLPVSGSQDGTSFCSEAKRPRLCHTPSRVSSVYNRIFDRKISSANKDNESHSASNGSFFGSLLPFAGFKSPIHSGDVCHYFLQSLLPNNRTQALKMKQSAVFSSTPLNGNVKPLKNGHIPSQRLMYQRLLDKAAFPRTPCVKRSSSLREIITIDLDDENKSQRFSLLRRCNLSPVISNNNNKLQSSVEQAGVNDRTVAAVSPDTSDSEVRAWLESCGESPYLSDSWLKNLTSSYRDKKKERERDSELAQANIQFWEKQRNLAEKERIDNLEQRLACLLRTPPILEDPYLVPQPIPIELPYKPAKVKEPKVPSLPVLTAPQLAEVEAALRSGSPDQVLADKFRLVVTRRELMTLSGTNWLSDMCIDLRAKSITYYDSMGGGNTKCLQQLMDYLKNESLDKRNLELPDSDSWEFINTEDTVPQQYNGSDCGVFMCTFSEFISRGAPFTFSQDDMPGIRKRMMYEILTQQLLTTNFKLEDDQST</sequence>
<dbReference type="PANTHER" id="PTHR12606">
    <property type="entry name" value="SENTRIN/SUMO-SPECIFIC PROTEASE"/>
    <property type="match status" value="1"/>
</dbReference>
<dbReference type="GO" id="GO:0016929">
    <property type="term" value="F:deSUMOylase activity"/>
    <property type="evidence" value="ECO:0007669"/>
    <property type="project" value="TreeGrafter"/>
</dbReference>
<reference evidence="7" key="1">
    <citation type="submission" date="2022-06" db="EMBL/GenBank/DDBJ databases">
        <authorList>
            <person name="Berger JAMES D."/>
            <person name="Berger JAMES D."/>
        </authorList>
    </citation>
    <scope>NUCLEOTIDE SEQUENCE [LARGE SCALE GENOMIC DNA]</scope>
</reference>
<protein>
    <recommendedName>
        <fullName evidence="6">Ubiquitin-like protease family profile domain-containing protein</fullName>
    </recommendedName>
</protein>
<name>A0AA85J9K2_TRIRE</name>
<dbReference type="PANTHER" id="PTHR12606:SF141">
    <property type="entry name" value="GH15225P-RELATED"/>
    <property type="match status" value="1"/>
</dbReference>
<dbReference type="GO" id="GO:0016926">
    <property type="term" value="P:protein desumoylation"/>
    <property type="evidence" value="ECO:0007669"/>
    <property type="project" value="TreeGrafter"/>
</dbReference>
<evidence type="ECO:0000256" key="4">
    <source>
        <dbReference type="ARBA" id="ARBA00022807"/>
    </source>
</evidence>
<dbReference type="Pfam" id="PF02902">
    <property type="entry name" value="Peptidase_C48"/>
    <property type="match status" value="1"/>
</dbReference>
<proteinExistence type="inferred from homology"/>
<dbReference type="InterPro" id="IPR003653">
    <property type="entry name" value="Peptidase_C48_C"/>
</dbReference>
<dbReference type="SUPFAM" id="SSF54001">
    <property type="entry name" value="Cysteine proteinases"/>
    <property type="match status" value="1"/>
</dbReference>
<dbReference type="InterPro" id="IPR038765">
    <property type="entry name" value="Papain-like_cys_pep_sf"/>
</dbReference>
<keyword evidence="3" id="KW-0378">Hydrolase</keyword>
<keyword evidence="5" id="KW-0175">Coiled coil</keyword>
<accession>A0AA85J9K2</accession>